<proteinExistence type="predicted"/>
<accession>A0A7J6C4B8</accession>
<dbReference type="EMBL" id="JAAMOB010000017">
    <property type="protein sequence ID" value="KAF4102107.1"/>
    <property type="molecule type" value="Genomic_DNA"/>
</dbReference>
<dbReference type="Gene3D" id="2.10.70.10">
    <property type="entry name" value="Complement Module, domain 1"/>
    <property type="match status" value="1"/>
</dbReference>
<feature type="region of interest" description="Disordered" evidence="1">
    <location>
        <begin position="210"/>
        <end position="240"/>
    </location>
</feature>
<gene>
    <name evidence="2" type="ORF">G5714_016907</name>
</gene>
<organism evidence="2 3">
    <name type="scientific">Onychostoma macrolepis</name>
    <dbReference type="NCBI Taxonomy" id="369639"/>
    <lineage>
        <taxon>Eukaryota</taxon>
        <taxon>Metazoa</taxon>
        <taxon>Chordata</taxon>
        <taxon>Craniata</taxon>
        <taxon>Vertebrata</taxon>
        <taxon>Euteleostomi</taxon>
        <taxon>Actinopterygii</taxon>
        <taxon>Neopterygii</taxon>
        <taxon>Teleostei</taxon>
        <taxon>Ostariophysi</taxon>
        <taxon>Cypriniformes</taxon>
        <taxon>Cyprinidae</taxon>
        <taxon>Acrossocheilinae</taxon>
        <taxon>Onychostoma</taxon>
    </lineage>
</organism>
<protein>
    <submittedName>
        <fullName evidence="2">Uncharacterized protein</fullName>
    </submittedName>
</protein>
<reference evidence="2 3" key="1">
    <citation type="submission" date="2020-04" db="EMBL/GenBank/DDBJ databases">
        <title>Chromosome-level genome assembly of a cyprinid fish Onychostoma macrolepis by integration of Nanopore Sequencing, Bionano and Hi-C technology.</title>
        <authorList>
            <person name="Wang D."/>
        </authorList>
    </citation>
    <scope>NUCLEOTIDE SEQUENCE [LARGE SCALE GENOMIC DNA]</scope>
    <source>
        <strain evidence="2">SWU-2019</strain>
        <tissue evidence="2">Muscle</tissue>
    </source>
</reference>
<evidence type="ECO:0000256" key="1">
    <source>
        <dbReference type="SAM" id="MobiDB-lite"/>
    </source>
</evidence>
<evidence type="ECO:0000313" key="2">
    <source>
        <dbReference type="EMBL" id="KAF4102107.1"/>
    </source>
</evidence>
<feature type="compositionally biased region" description="Basic and acidic residues" evidence="1">
    <location>
        <begin position="210"/>
        <end position="220"/>
    </location>
</feature>
<evidence type="ECO:0000313" key="3">
    <source>
        <dbReference type="Proteomes" id="UP000579812"/>
    </source>
</evidence>
<comment type="caution">
    <text evidence="2">The sequence shown here is derived from an EMBL/GenBank/DDBJ whole genome shotgun (WGS) entry which is preliminary data.</text>
</comment>
<sequence>MQAAENKCCPLKIPQTAQKVVLILMEISMNVVRRTDMKCVCGYSGIICCSRGHGDHGLPGPTEYHGRGDSWYDLYGGTQHVDIRGNELLLELLTSHHNMLRLLLLLTAVICCNACRLEKLPTQDTTSSPEGCVDSNGNLHGFDTDWEQEHEICVCVGFGSICCERFGHWGVTDYDYNGGGHGDHGLPGPTEYHGRGDSWYDLYGGTQHEDIRGNELHGNDDSTTQPIADDLVTDNSEPVT</sequence>
<name>A0A7J6C4B8_9TELE</name>
<dbReference type="AlphaFoldDB" id="A0A7J6C4B8"/>
<keyword evidence="3" id="KW-1185">Reference proteome</keyword>
<dbReference type="Proteomes" id="UP000579812">
    <property type="component" value="Unassembled WGS sequence"/>
</dbReference>